<evidence type="ECO:0000313" key="3">
    <source>
        <dbReference type="Proteomes" id="UP000318288"/>
    </source>
</evidence>
<dbReference type="Pfam" id="PF08906">
    <property type="entry name" value="T6SS_Tdi1_C"/>
    <property type="match status" value="1"/>
</dbReference>
<feature type="domain" description="T6SS immunity protein Tdi1 C-terminal" evidence="1">
    <location>
        <begin position="81"/>
        <end position="141"/>
    </location>
</feature>
<dbReference type="AlphaFoldDB" id="A0A5C6E7B4"/>
<reference evidence="2 3" key="1">
    <citation type="submission" date="2019-02" db="EMBL/GenBank/DDBJ databases">
        <title>Deep-cultivation of Planctomycetes and their phenomic and genomic characterization uncovers novel biology.</title>
        <authorList>
            <person name="Wiegand S."/>
            <person name="Jogler M."/>
            <person name="Boedeker C."/>
            <person name="Pinto D."/>
            <person name="Vollmers J."/>
            <person name="Rivas-Marin E."/>
            <person name="Kohn T."/>
            <person name="Peeters S.H."/>
            <person name="Heuer A."/>
            <person name="Rast P."/>
            <person name="Oberbeckmann S."/>
            <person name="Bunk B."/>
            <person name="Jeske O."/>
            <person name="Meyerdierks A."/>
            <person name="Storesund J.E."/>
            <person name="Kallscheuer N."/>
            <person name="Luecker S."/>
            <person name="Lage O.M."/>
            <person name="Pohl T."/>
            <person name="Merkel B.J."/>
            <person name="Hornburger P."/>
            <person name="Mueller R.-W."/>
            <person name="Bruemmer F."/>
            <person name="Labrenz M."/>
            <person name="Spormann A.M."/>
            <person name="Op Den Camp H."/>
            <person name="Overmann J."/>
            <person name="Amann R."/>
            <person name="Jetten M.S.M."/>
            <person name="Mascher T."/>
            <person name="Medema M.H."/>
            <person name="Devos D.P."/>
            <person name="Kaster A.-K."/>
            <person name="Ovreas L."/>
            <person name="Rohde M."/>
            <person name="Galperin M.Y."/>
            <person name="Jogler C."/>
        </authorList>
    </citation>
    <scope>NUCLEOTIDE SEQUENCE [LARGE SCALE GENOMIC DNA]</scope>
    <source>
        <strain evidence="2 3">Poly51</strain>
    </source>
</reference>
<dbReference type="Proteomes" id="UP000318288">
    <property type="component" value="Unassembled WGS sequence"/>
</dbReference>
<protein>
    <recommendedName>
        <fullName evidence="1">T6SS immunity protein Tdi1 C-terminal domain-containing protein</fullName>
    </recommendedName>
</protein>
<keyword evidence="3" id="KW-1185">Reference proteome</keyword>
<dbReference type="OrthoDB" id="672028at2"/>
<comment type="caution">
    <text evidence="2">The sequence shown here is derived from an EMBL/GenBank/DDBJ whole genome shotgun (WGS) entry which is preliminary data.</text>
</comment>
<dbReference type="EMBL" id="SJPW01000010">
    <property type="protein sequence ID" value="TWU44710.1"/>
    <property type="molecule type" value="Genomic_DNA"/>
</dbReference>
<evidence type="ECO:0000313" key="2">
    <source>
        <dbReference type="EMBL" id="TWU44710.1"/>
    </source>
</evidence>
<organism evidence="2 3">
    <name type="scientific">Rubripirellula tenax</name>
    <dbReference type="NCBI Taxonomy" id="2528015"/>
    <lineage>
        <taxon>Bacteria</taxon>
        <taxon>Pseudomonadati</taxon>
        <taxon>Planctomycetota</taxon>
        <taxon>Planctomycetia</taxon>
        <taxon>Pirellulales</taxon>
        <taxon>Pirellulaceae</taxon>
        <taxon>Rubripirellula</taxon>
    </lineage>
</organism>
<dbReference type="RefSeq" id="WP_146462361.1">
    <property type="nucleotide sequence ID" value="NZ_SJPW01000010.1"/>
</dbReference>
<name>A0A5C6E7B4_9BACT</name>
<proteinExistence type="predicted"/>
<sequence>MNLTLDDLLVSLDTDGDSSLLDEWAWMVGDAATPMLAAANGNMFFIDGNADNHIRVLDAACSTVRDVCLCWDDFESVITIRDNAIEWLTPQLVGDLIESLGPLPSRHCFGFKLPPCVGGSFDLDNFEHTSLPLHFGLLGQIAGQVRKYPDGTPIRSFTISDEDDG</sequence>
<evidence type="ECO:0000259" key="1">
    <source>
        <dbReference type="Pfam" id="PF08906"/>
    </source>
</evidence>
<accession>A0A5C6E7B4</accession>
<dbReference type="InterPro" id="IPR015002">
    <property type="entry name" value="T6SS_Tdi1_C"/>
</dbReference>
<gene>
    <name evidence="2" type="ORF">Poly51_59790</name>
</gene>